<reference evidence="1" key="1">
    <citation type="journal article" date="2013" name="PLoS ONE">
        <title>Direct detection of alternative open reading frames translation products in human significantly expands the proteome.</title>
        <authorList>
            <person name="Vanderperre B."/>
            <person name="Lucier J.-F."/>
            <person name="Motard J."/>
            <person name="Tremblay G."/>
            <person name="Vanderperre S."/>
            <person name="Wisztorski M."/>
            <person name="Salzet M."/>
            <person name="Boisvert F.-M."/>
            <person name="Roucou X."/>
        </authorList>
    </citation>
    <scope>NUCLEOTIDE SEQUENCE</scope>
</reference>
<accession>L8E762</accession>
<organism evidence="1">
    <name type="scientific">Homo sapiens</name>
    <name type="common">Human</name>
    <dbReference type="NCBI Taxonomy" id="9606"/>
    <lineage>
        <taxon>Eukaryota</taxon>
        <taxon>Metazoa</taxon>
        <taxon>Chordata</taxon>
        <taxon>Craniata</taxon>
        <taxon>Vertebrata</taxon>
        <taxon>Euteleostomi</taxon>
        <taxon>Mammalia</taxon>
        <taxon>Eutheria</taxon>
        <taxon>Euarchontoglires</taxon>
        <taxon>Primates</taxon>
        <taxon>Haplorrhini</taxon>
        <taxon>Catarrhini</taxon>
        <taxon>Hominidae</taxon>
        <taxon>Homo</taxon>
    </lineage>
</organism>
<dbReference type="EMBL" id="HF583598">
    <property type="protein sequence ID" value="CCQ43095.1"/>
    <property type="molecule type" value="Genomic_DNA"/>
</dbReference>
<name>L8E762_HUMAN</name>
<evidence type="ECO:0000313" key="1">
    <source>
        <dbReference type="EMBL" id="CCQ43095.1"/>
    </source>
</evidence>
<gene>
    <name evidence="1" type="primary">SAA2</name>
</gene>
<dbReference type="AlphaFoldDB" id="L8E762"/>
<protein>
    <submittedName>
        <fullName evidence="1">Alternative protein SAA2</fullName>
    </submittedName>
</protein>
<sequence>MSSLSMWMETEERSEGSVWCLHSLRSLEEKLDTAKQTEKEQLLGKEEN</sequence>
<dbReference type="OrthoDB" id="6112826at2759"/>
<proteinExistence type="predicted"/>